<evidence type="ECO:0000313" key="2">
    <source>
        <dbReference type="Proteomes" id="UP001215216"/>
    </source>
</evidence>
<name>A0ABY8FXI1_9ACTO</name>
<evidence type="ECO:0000313" key="1">
    <source>
        <dbReference type="EMBL" id="WFM83230.1"/>
    </source>
</evidence>
<dbReference type="Proteomes" id="UP001215216">
    <property type="component" value="Chromosome"/>
</dbReference>
<reference evidence="1 2" key="1">
    <citation type="submission" date="2023-03" db="EMBL/GenBank/DDBJ databases">
        <title>Complete genome of Arcanobacterium canis strain DSM 25104 isolated in 2010 from a canine otitis externa in Germany.</title>
        <authorList>
            <person name="Borowiak M."/>
            <person name="Kreitlow A."/>
            <person name="Malorny B."/>
            <person name="Laemmler C."/>
            <person name="Prenger-Berninghoff E."/>
            <person name="Ploetz M."/>
            <person name="Abdulmawjood A."/>
        </authorList>
    </citation>
    <scope>NUCLEOTIDE SEQUENCE [LARGE SCALE GENOMIC DNA]</scope>
    <source>
        <strain evidence="1 2">DSM 25104</strain>
    </source>
</reference>
<dbReference type="RefSeq" id="WP_278012655.1">
    <property type="nucleotide sequence ID" value="NZ_CP121208.1"/>
</dbReference>
<proteinExistence type="predicted"/>
<sequence>MLHRPQDGIAQDKFVDGASFDLVVALYEFDERLRHGVFIELIDEFSAIGF</sequence>
<organism evidence="1 2">
    <name type="scientific">Arcanobacterium canis</name>
    <dbReference type="NCBI Taxonomy" id="999183"/>
    <lineage>
        <taxon>Bacteria</taxon>
        <taxon>Bacillati</taxon>
        <taxon>Actinomycetota</taxon>
        <taxon>Actinomycetes</taxon>
        <taxon>Actinomycetales</taxon>
        <taxon>Actinomycetaceae</taxon>
        <taxon>Arcanobacterium</taxon>
    </lineage>
</organism>
<protein>
    <submittedName>
        <fullName evidence="1">Uncharacterized protein</fullName>
    </submittedName>
</protein>
<accession>A0ABY8FXI1</accession>
<gene>
    <name evidence="1" type="ORF">P7079_07515</name>
</gene>
<dbReference type="EMBL" id="CP121208">
    <property type="protein sequence ID" value="WFM83230.1"/>
    <property type="molecule type" value="Genomic_DNA"/>
</dbReference>
<keyword evidence="2" id="KW-1185">Reference proteome</keyword>